<keyword evidence="8 17" id="KW-0863">Zinc-finger</keyword>
<dbReference type="PANTHER" id="PTHR32523">
    <property type="entry name" value="PHYTOL KINASE 1, CHLOROPLASTIC"/>
    <property type="match status" value="1"/>
</dbReference>
<dbReference type="EMBL" id="LHPG02000005">
    <property type="protein sequence ID" value="PRW58358.1"/>
    <property type="molecule type" value="Genomic_DNA"/>
</dbReference>
<evidence type="ECO:0000256" key="12">
    <source>
        <dbReference type="ARBA" id="ARBA00022989"/>
    </source>
</evidence>
<evidence type="ECO:0000256" key="17">
    <source>
        <dbReference type="PROSITE-ProRule" id="PRU00134"/>
    </source>
</evidence>
<organism evidence="19 20">
    <name type="scientific">Chlorella sorokiniana</name>
    <name type="common">Freshwater green alga</name>
    <dbReference type="NCBI Taxonomy" id="3076"/>
    <lineage>
        <taxon>Eukaryota</taxon>
        <taxon>Viridiplantae</taxon>
        <taxon>Chlorophyta</taxon>
        <taxon>core chlorophytes</taxon>
        <taxon>Trebouxiophyceae</taxon>
        <taxon>Chlorellales</taxon>
        <taxon>Chlorellaceae</taxon>
        <taxon>Chlorella clade</taxon>
        <taxon>Chlorella</taxon>
    </lineage>
</organism>
<dbReference type="PROSITE" id="PS50865">
    <property type="entry name" value="ZF_MYND_2"/>
    <property type="match status" value="1"/>
</dbReference>
<keyword evidence="10" id="KW-0862">Zinc</keyword>
<evidence type="ECO:0000256" key="16">
    <source>
        <dbReference type="ARBA" id="ARBA00048889"/>
    </source>
</evidence>
<dbReference type="EC" id="2.7.1.182" evidence="15"/>
<dbReference type="SUPFAM" id="SSF144232">
    <property type="entry name" value="HIT/MYND zinc finger-like"/>
    <property type="match status" value="1"/>
</dbReference>
<evidence type="ECO:0000256" key="7">
    <source>
        <dbReference type="ARBA" id="ARBA00022723"/>
    </source>
</evidence>
<evidence type="ECO:0000313" key="20">
    <source>
        <dbReference type="Proteomes" id="UP000239899"/>
    </source>
</evidence>
<proteinExistence type="inferred from homology"/>
<dbReference type="InterPro" id="IPR039606">
    <property type="entry name" value="Phytol/farnesol_kinase"/>
</dbReference>
<keyword evidence="5" id="KW-0808">Transferase</keyword>
<evidence type="ECO:0000256" key="15">
    <source>
        <dbReference type="ARBA" id="ARBA00039024"/>
    </source>
</evidence>
<evidence type="ECO:0000259" key="18">
    <source>
        <dbReference type="PROSITE" id="PS50865"/>
    </source>
</evidence>
<evidence type="ECO:0000313" key="19">
    <source>
        <dbReference type="EMBL" id="PRW58358.1"/>
    </source>
</evidence>
<feature type="domain" description="MYND-type" evidence="18">
    <location>
        <begin position="204"/>
        <end position="245"/>
    </location>
</feature>
<keyword evidence="13" id="KW-0472">Membrane</keyword>
<keyword evidence="7" id="KW-0479">Metal-binding</keyword>
<sequence length="258" mass="27865">MIASVGEPVSGSPDLLALVEQQLELLQAQPAGSISPVGHLTALTRIAGRSHAVAATMAFGFPWQRWLSGSVDARDAAAVLELAYLLSLRLGAVGARDTPSTHQDTSSLAVQQVVHWMSLLHEDSAVRSDALAFLQPLGPSTRLTAQQRQQIQRSAARFVKQGLPLMRGLAEVLQALWQQQQPERQRQVQLELARAAAARPGCSYLRCAQVQGAKIKRCTGCRAVRYCSVACQHADWRQGGHRQVCRLLGAAAEQQGPA</sequence>
<evidence type="ECO:0000256" key="1">
    <source>
        <dbReference type="ARBA" id="ARBA00004508"/>
    </source>
</evidence>
<evidence type="ECO:0000256" key="13">
    <source>
        <dbReference type="ARBA" id="ARBA00023136"/>
    </source>
</evidence>
<dbReference type="GO" id="GO:0009507">
    <property type="term" value="C:chloroplast"/>
    <property type="evidence" value="ECO:0007669"/>
    <property type="project" value="UniProtKB-SubCell"/>
</dbReference>
<name>A0A2P6TWC6_CHLSO</name>
<dbReference type="GO" id="GO:0010276">
    <property type="term" value="F:phytol kinase activity"/>
    <property type="evidence" value="ECO:0007669"/>
    <property type="project" value="UniProtKB-EC"/>
</dbReference>
<comment type="subcellular location">
    <subcellularLocation>
        <location evidence="1">Plastid</location>
        <location evidence="1">Chloroplast membrane</location>
        <topology evidence="1">Multi-pass membrane protein</topology>
    </subcellularLocation>
</comment>
<gene>
    <name evidence="19" type="ORF">C2E21_2893</name>
</gene>
<dbReference type="Gene3D" id="6.10.140.2220">
    <property type="match status" value="1"/>
</dbReference>
<evidence type="ECO:0000256" key="3">
    <source>
        <dbReference type="ARBA" id="ARBA00022528"/>
    </source>
</evidence>
<keyword evidence="12" id="KW-1133">Transmembrane helix</keyword>
<keyword evidence="20" id="KW-1185">Reference proteome</keyword>
<comment type="catalytic activity">
    <reaction evidence="16">
        <text>phytol + CTP = phytyl phosphate + CDP + H(+)</text>
        <dbReference type="Rhea" id="RHEA:38055"/>
        <dbReference type="ChEBI" id="CHEBI:15378"/>
        <dbReference type="ChEBI" id="CHEBI:17327"/>
        <dbReference type="ChEBI" id="CHEBI:37563"/>
        <dbReference type="ChEBI" id="CHEBI:58069"/>
        <dbReference type="ChEBI" id="CHEBI:75483"/>
        <dbReference type="EC" id="2.7.1.182"/>
    </reaction>
</comment>
<evidence type="ECO:0000256" key="11">
    <source>
        <dbReference type="ARBA" id="ARBA00022946"/>
    </source>
</evidence>
<evidence type="ECO:0000256" key="4">
    <source>
        <dbReference type="ARBA" id="ARBA00022640"/>
    </source>
</evidence>
<keyword evidence="6" id="KW-0812">Transmembrane</keyword>
<evidence type="ECO:0000256" key="14">
    <source>
        <dbReference type="ARBA" id="ARBA00024015"/>
    </source>
</evidence>
<keyword evidence="4" id="KW-0934">Plastid</keyword>
<dbReference type="AlphaFoldDB" id="A0A2P6TWC6"/>
<evidence type="ECO:0000256" key="9">
    <source>
        <dbReference type="ARBA" id="ARBA00022777"/>
    </source>
</evidence>
<comment type="pathway">
    <text evidence="14">Cofactor biosynthesis; tocopherol biosynthesis.</text>
</comment>
<evidence type="ECO:0000256" key="2">
    <source>
        <dbReference type="ARBA" id="ARBA00010794"/>
    </source>
</evidence>
<dbReference type="Proteomes" id="UP000239899">
    <property type="component" value="Unassembled WGS sequence"/>
</dbReference>
<evidence type="ECO:0000256" key="10">
    <source>
        <dbReference type="ARBA" id="ARBA00022833"/>
    </source>
</evidence>
<dbReference type="GO" id="GO:0008270">
    <property type="term" value="F:zinc ion binding"/>
    <property type="evidence" value="ECO:0007669"/>
    <property type="project" value="UniProtKB-KW"/>
</dbReference>
<evidence type="ECO:0000256" key="5">
    <source>
        <dbReference type="ARBA" id="ARBA00022679"/>
    </source>
</evidence>
<reference evidence="19 20" key="1">
    <citation type="journal article" date="2018" name="Plant J.">
        <title>Genome sequences of Chlorella sorokiniana UTEX 1602 and Micractinium conductrix SAG 241.80: implications to maltose excretion by a green alga.</title>
        <authorList>
            <person name="Arriola M.B."/>
            <person name="Velmurugan N."/>
            <person name="Zhang Y."/>
            <person name="Plunkett M.H."/>
            <person name="Hondzo H."/>
            <person name="Barney B.M."/>
        </authorList>
    </citation>
    <scope>NUCLEOTIDE SEQUENCE [LARGE SCALE GENOMIC DNA]</scope>
    <source>
        <strain evidence="20">UTEX 1602</strain>
    </source>
</reference>
<accession>A0A2P6TWC6</accession>
<dbReference type="OrthoDB" id="552154at2759"/>
<evidence type="ECO:0000256" key="6">
    <source>
        <dbReference type="ARBA" id="ARBA00022692"/>
    </source>
</evidence>
<dbReference type="InterPro" id="IPR002893">
    <property type="entry name" value="Znf_MYND"/>
</dbReference>
<evidence type="ECO:0000256" key="8">
    <source>
        <dbReference type="ARBA" id="ARBA00022771"/>
    </source>
</evidence>
<keyword evidence="9" id="KW-0418">Kinase</keyword>
<comment type="caution">
    <text evidence="19">The sequence shown here is derived from an EMBL/GenBank/DDBJ whole genome shotgun (WGS) entry which is preliminary data.</text>
</comment>
<comment type="similarity">
    <text evidence="2">Belongs to the polyprenol kinase family.</text>
</comment>
<protein>
    <recommendedName>
        <fullName evidence="15">phytol kinase</fullName>
        <ecNumber evidence="15">2.7.1.182</ecNumber>
    </recommendedName>
</protein>
<dbReference type="PANTHER" id="PTHR32523:SF8">
    <property type="entry name" value="DOLICHOL KINASE"/>
    <property type="match status" value="1"/>
</dbReference>
<keyword evidence="3" id="KW-0150">Chloroplast</keyword>
<dbReference type="GO" id="GO:0016020">
    <property type="term" value="C:membrane"/>
    <property type="evidence" value="ECO:0007669"/>
    <property type="project" value="UniProtKB-SubCell"/>
</dbReference>
<dbReference type="Pfam" id="PF01753">
    <property type="entry name" value="zf-MYND"/>
    <property type="match status" value="1"/>
</dbReference>
<keyword evidence="11" id="KW-0809">Transit peptide</keyword>